<dbReference type="AlphaFoldDB" id="A0A679JUD7"/>
<name>A0A679JUD7_VARPD</name>
<reference evidence="2" key="1">
    <citation type="submission" date="2019-12" db="EMBL/GenBank/DDBJ databases">
        <authorList>
            <person name="Cremers G."/>
        </authorList>
    </citation>
    <scope>NUCLEOTIDE SEQUENCE</scope>
    <source>
        <strain evidence="2">Vvax</strain>
    </source>
</reference>
<gene>
    <name evidence="2" type="ORF">VVAX_06105</name>
</gene>
<organism evidence="2">
    <name type="scientific">Variovorax paradoxus</name>
    <dbReference type="NCBI Taxonomy" id="34073"/>
    <lineage>
        <taxon>Bacteria</taxon>
        <taxon>Pseudomonadati</taxon>
        <taxon>Pseudomonadota</taxon>
        <taxon>Betaproteobacteria</taxon>
        <taxon>Burkholderiales</taxon>
        <taxon>Comamonadaceae</taxon>
        <taxon>Variovorax</taxon>
    </lineage>
</organism>
<feature type="region of interest" description="Disordered" evidence="1">
    <location>
        <begin position="98"/>
        <end position="124"/>
    </location>
</feature>
<sequence>MPTPPAGFRLACVVCVLLHGRESALPSKRRFLPASWPAARCAKRSWLPGRSAPAVAIVSVPVHFAHHLRQARVHLAQRLHQLARLVAAFHANVRAQVAGGPPSRPLPRPAPAAHDAARDEEGEMPPLTTVRIVSSSCRLKLRAFAASISWLMRSMSRRSIDNRSSTGLVGLGGQQTVRPEARAVATALLALTLPTSSFAAWYPARSSTADRLVGRLFLVGEQRRLLAPSPWSRCPSSRCRR</sequence>
<protein>
    <submittedName>
        <fullName evidence="2">Uncharacterized protein</fullName>
    </submittedName>
</protein>
<dbReference type="EMBL" id="LR743508">
    <property type="protein sequence ID" value="CAA2109833.1"/>
    <property type="molecule type" value="Genomic_DNA"/>
</dbReference>
<proteinExistence type="predicted"/>
<evidence type="ECO:0000256" key="1">
    <source>
        <dbReference type="SAM" id="MobiDB-lite"/>
    </source>
</evidence>
<accession>A0A679JUD7</accession>
<evidence type="ECO:0000313" key="2">
    <source>
        <dbReference type="EMBL" id="CAA2109833.1"/>
    </source>
</evidence>